<dbReference type="Proteomes" id="UP000316331">
    <property type="component" value="Unassembled WGS sequence"/>
</dbReference>
<accession>A0A543FHJ5</accession>
<dbReference type="EMBL" id="VFPG01000001">
    <property type="protein sequence ID" value="TQM33246.1"/>
    <property type="molecule type" value="Genomic_DNA"/>
</dbReference>
<proteinExistence type="predicted"/>
<reference evidence="1 2" key="1">
    <citation type="submission" date="2019-06" db="EMBL/GenBank/DDBJ databases">
        <title>Sequencing the genomes of 1000 actinobacteria strains.</title>
        <authorList>
            <person name="Klenk H.-P."/>
        </authorList>
    </citation>
    <scope>NUCLEOTIDE SEQUENCE [LARGE SCALE GENOMIC DNA]</scope>
    <source>
        <strain evidence="1 2">DSM 103495</strain>
    </source>
</reference>
<keyword evidence="2" id="KW-1185">Reference proteome</keyword>
<evidence type="ECO:0000313" key="1">
    <source>
        <dbReference type="EMBL" id="TQM33246.1"/>
    </source>
</evidence>
<dbReference type="AlphaFoldDB" id="A0A543FHJ5"/>
<name>A0A543FHJ5_9NOCA</name>
<sequence length="52" mass="5782">MPTLAAPRQRSDHRYRGVQRSLPLRGAKDFAVAPGPDLLSYDHYLMSLSGVL</sequence>
<evidence type="ECO:0000313" key="2">
    <source>
        <dbReference type="Proteomes" id="UP000316331"/>
    </source>
</evidence>
<organism evidence="1 2">
    <name type="scientific">Nocardia bhagyanarayanae</name>
    <dbReference type="NCBI Taxonomy" id="1215925"/>
    <lineage>
        <taxon>Bacteria</taxon>
        <taxon>Bacillati</taxon>
        <taxon>Actinomycetota</taxon>
        <taxon>Actinomycetes</taxon>
        <taxon>Mycobacteriales</taxon>
        <taxon>Nocardiaceae</taxon>
        <taxon>Nocardia</taxon>
    </lineage>
</organism>
<gene>
    <name evidence="1" type="ORF">FB390_4965</name>
</gene>
<comment type="caution">
    <text evidence="1">The sequence shown here is derived from an EMBL/GenBank/DDBJ whole genome shotgun (WGS) entry which is preliminary data.</text>
</comment>
<protein>
    <submittedName>
        <fullName evidence="1">Uncharacterized protein</fullName>
    </submittedName>
</protein>